<protein>
    <submittedName>
        <fullName evidence="2">Amidohydrolase family protein</fullName>
    </submittedName>
</protein>
<keyword evidence="3" id="KW-1185">Reference proteome</keyword>
<dbReference type="Gene3D" id="3.20.20.140">
    <property type="entry name" value="Metal-dependent hydrolases"/>
    <property type="match status" value="1"/>
</dbReference>
<evidence type="ECO:0000313" key="3">
    <source>
        <dbReference type="Proteomes" id="UP001314635"/>
    </source>
</evidence>
<feature type="domain" description="Amidohydrolase 3" evidence="1">
    <location>
        <begin position="45"/>
        <end position="239"/>
    </location>
</feature>
<dbReference type="EMBL" id="JAFCLK010000028">
    <property type="protein sequence ID" value="MBR1139290.1"/>
    <property type="molecule type" value="Genomic_DNA"/>
</dbReference>
<dbReference type="InterPro" id="IPR050138">
    <property type="entry name" value="DHOase/Allantoinase_Hydrolase"/>
</dbReference>
<dbReference type="NCBIfam" id="NF006560">
    <property type="entry name" value="PRK09061.1"/>
    <property type="match status" value="1"/>
</dbReference>
<proteinExistence type="predicted"/>
<dbReference type="PANTHER" id="PTHR43668">
    <property type="entry name" value="ALLANTOINASE"/>
    <property type="match status" value="1"/>
</dbReference>
<dbReference type="SUPFAM" id="SSF51338">
    <property type="entry name" value="Composite domain of metallo-dependent hydrolases"/>
    <property type="match status" value="1"/>
</dbReference>
<dbReference type="Pfam" id="PF07969">
    <property type="entry name" value="Amidohydro_3"/>
    <property type="match status" value="2"/>
</dbReference>
<accession>A0ABS5GD73</accession>
<name>A0ABS5GD73_9BRAD</name>
<sequence length="497" mass="53388">MSHYDLIIRGGRVLDPETKLDATADVAVKDGAIAAVGDIAGGADQVIDAAGLAVVPGFIDLHAHGQSLPADRMQAFDGVTTTLELEIGVMPVARWYDEQEAIGRTLNYGAAAGWVFARIATMTTQQTASSIAGMGEAMRDKRWIEEVATAAETAEIVERTRQGLDQGGLGIAFPNAYAPGTGIKELSELCSLAASQDVPTYTHIVYMSNVDPRSSVDAYTRLIGLAGSTGAHMHICHFNSTSLQDVGRCAELVRTAQAQGLKVTVEAYPYGTGSTVVGADFFADPAFCQRMGTGYDAIEMVAERHRLGSRDELLQRQQTDPGALVLIHFLDVAVNPRHRDLLDVSVLFPGGAIASDAMPWILSNGTDYTGEAWPLPDDAVSHPRSSATFVKFLREWVLDRQAVPLLDGLAKCTLIPAQILERSTPAMRRKGRLQAGCDADIAVLDLSSLRDRADFLNMNRPSEGVRHLLVNGRAVIAGGHLVRDARPGRPVRRPVLS</sequence>
<dbReference type="RefSeq" id="WP_172240915.1">
    <property type="nucleotide sequence ID" value="NZ_JABFDP010000028.1"/>
</dbReference>
<gene>
    <name evidence="2" type="ORF">JQ619_26365</name>
</gene>
<comment type="caution">
    <text evidence="2">The sequence shown here is derived from an EMBL/GenBank/DDBJ whole genome shotgun (WGS) entry which is preliminary data.</text>
</comment>
<feature type="domain" description="Amidohydrolase 3" evidence="1">
    <location>
        <begin position="244"/>
        <end position="475"/>
    </location>
</feature>
<dbReference type="SUPFAM" id="SSF51556">
    <property type="entry name" value="Metallo-dependent hydrolases"/>
    <property type="match status" value="1"/>
</dbReference>
<dbReference type="PANTHER" id="PTHR43668:SF2">
    <property type="entry name" value="ALLANTOINASE"/>
    <property type="match status" value="1"/>
</dbReference>
<dbReference type="InterPro" id="IPR032466">
    <property type="entry name" value="Metal_Hydrolase"/>
</dbReference>
<dbReference type="InterPro" id="IPR011059">
    <property type="entry name" value="Metal-dep_hydrolase_composite"/>
</dbReference>
<reference evidence="3" key="1">
    <citation type="journal article" date="2021" name="ISME J.">
        <title>Evolutionary origin and ecological implication of a unique nif island in free-living Bradyrhizobium lineages.</title>
        <authorList>
            <person name="Tao J."/>
        </authorList>
    </citation>
    <scope>NUCLEOTIDE SEQUENCE [LARGE SCALE GENOMIC DNA]</scope>
    <source>
        <strain evidence="3">SZCCT0094</strain>
    </source>
</reference>
<evidence type="ECO:0000259" key="1">
    <source>
        <dbReference type="Pfam" id="PF07969"/>
    </source>
</evidence>
<evidence type="ECO:0000313" key="2">
    <source>
        <dbReference type="EMBL" id="MBR1139290.1"/>
    </source>
</evidence>
<dbReference type="Gene3D" id="2.30.40.10">
    <property type="entry name" value="Urease, subunit C, domain 1"/>
    <property type="match status" value="1"/>
</dbReference>
<dbReference type="Proteomes" id="UP001314635">
    <property type="component" value="Unassembled WGS sequence"/>
</dbReference>
<dbReference type="InterPro" id="IPR013108">
    <property type="entry name" value="Amidohydro_3"/>
</dbReference>
<organism evidence="2 3">
    <name type="scientific">Bradyrhizobium denitrificans</name>
    <dbReference type="NCBI Taxonomy" id="2734912"/>
    <lineage>
        <taxon>Bacteria</taxon>
        <taxon>Pseudomonadati</taxon>
        <taxon>Pseudomonadota</taxon>
        <taxon>Alphaproteobacteria</taxon>
        <taxon>Hyphomicrobiales</taxon>
        <taxon>Nitrobacteraceae</taxon>
        <taxon>Bradyrhizobium</taxon>
    </lineage>
</organism>